<sequence length="452" mass="49105">MIKNIIKLGVLTTAMGLFCTNAMAQKSKYVVLVSIDGFRPDFYLNEEYPTPNLKNFKANGVYAQGVNGVFPTVTYPSHTSIVTGATPAVHGIHYNTPFEPNGVTGLWNSKFSLIKAKTIWQAAKEAGLKTASVSWPVSEEASVIDYNIPESFSLKDGLDRRKATSEFATPKGFFEEVQEHATGKMTAMDLNINYFKMDENIGRIAAYIMRTYKPNLLTLHLPTTDKAQHSQGRNGDDVKLALATADRAIGGILEAFKLAGIQDSATIIVTGDHGFVDTHTTMSPNTWLVKAGLLPAKLSADSTWKAIFQATGGSAFLKVKNKNDKATIQKVYEILNSQPEYVKKQYKVLDREALQKSGCDPDVVLALLPVQGISMRGNTTGPLMFKSVGGTHGYYPDFKEIQTGFLAFGAGIGNTVIPEMSLTDVAPVIMKLLNVPFESATGVAIPGVFSDK</sequence>
<dbReference type="CDD" id="cd16018">
    <property type="entry name" value="Enpp"/>
    <property type="match status" value="1"/>
</dbReference>
<keyword evidence="3" id="KW-1185">Reference proteome</keyword>
<dbReference type="PANTHER" id="PTHR10151:SF120">
    <property type="entry name" value="BIS(5'-ADENOSYL)-TRIPHOSPHATASE"/>
    <property type="match status" value="1"/>
</dbReference>
<organism evidence="2 3">
    <name type="scientific">Polluticaenibacter yanchengensis</name>
    <dbReference type="NCBI Taxonomy" id="3014562"/>
    <lineage>
        <taxon>Bacteria</taxon>
        <taxon>Pseudomonadati</taxon>
        <taxon>Bacteroidota</taxon>
        <taxon>Chitinophagia</taxon>
        <taxon>Chitinophagales</taxon>
        <taxon>Chitinophagaceae</taxon>
        <taxon>Polluticaenibacter</taxon>
    </lineage>
</organism>
<dbReference type="PANTHER" id="PTHR10151">
    <property type="entry name" value="ECTONUCLEOTIDE PYROPHOSPHATASE/PHOSPHODIESTERASE"/>
    <property type="match status" value="1"/>
</dbReference>
<proteinExistence type="predicted"/>
<name>A0ABT4UNF3_9BACT</name>
<dbReference type="Gene3D" id="3.40.720.10">
    <property type="entry name" value="Alkaline Phosphatase, subunit A"/>
    <property type="match status" value="1"/>
</dbReference>
<evidence type="ECO:0000313" key="3">
    <source>
        <dbReference type="Proteomes" id="UP001210231"/>
    </source>
</evidence>
<feature type="signal peptide" evidence="1">
    <location>
        <begin position="1"/>
        <end position="24"/>
    </location>
</feature>
<comment type="caution">
    <text evidence="2">The sequence shown here is derived from an EMBL/GenBank/DDBJ whole genome shotgun (WGS) entry which is preliminary data.</text>
</comment>
<keyword evidence="1" id="KW-0732">Signal</keyword>
<reference evidence="2 3" key="1">
    <citation type="submission" date="2022-12" db="EMBL/GenBank/DDBJ databases">
        <title>Chitinophagaceae gen. sp. nov., a new member of the family Chitinophagaceae, isolated from soil in a chemical factory.</title>
        <authorList>
            <person name="Ke Z."/>
        </authorList>
    </citation>
    <scope>NUCLEOTIDE SEQUENCE [LARGE SCALE GENOMIC DNA]</scope>
    <source>
        <strain evidence="2 3">LY-5</strain>
    </source>
</reference>
<evidence type="ECO:0000313" key="2">
    <source>
        <dbReference type="EMBL" id="MDA3616154.1"/>
    </source>
</evidence>
<evidence type="ECO:0000256" key="1">
    <source>
        <dbReference type="SAM" id="SignalP"/>
    </source>
</evidence>
<protein>
    <submittedName>
        <fullName evidence="2">Ectonucleotide pyrophosphatase/phosphodiesterase</fullName>
    </submittedName>
</protein>
<accession>A0ABT4UNF3</accession>
<dbReference type="Proteomes" id="UP001210231">
    <property type="component" value="Unassembled WGS sequence"/>
</dbReference>
<feature type="chain" id="PRO_5047451853" evidence="1">
    <location>
        <begin position="25"/>
        <end position="452"/>
    </location>
</feature>
<gene>
    <name evidence="2" type="ORF">O3P16_15160</name>
</gene>
<dbReference type="RefSeq" id="WP_407032484.1">
    <property type="nucleotide sequence ID" value="NZ_JAQGEF010000023.1"/>
</dbReference>
<dbReference type="Pfam" id="PF01663">
    <property type="entry name" value="Phosphodiest"/>
    <property type="match status" value="1"/>
</dbReference>
<dbReference type="EMBL" id="JAQGEF010000023">
    <property type="protein sequence ID" value="MDA3616154.1"/>
    <property type="molecule type" value="Genomic_DNA"/>
</dbReference>
<dbReference type="InterPro" id="IPR017850">
    <property type="entry name" value="Alkaline_phosphatase_core_sf"/>
</dbReference>
<dbReference type="SUPFAM" id="SSF53649">
    <property type="entry name" value="Alkaline phosphatase-like"/>
    <property type="match status" value="1"/>
</dbReference>
<dbReference type="InterPro" id="IPR002591">
    <property type="entry name" value="Phosphodiest/P_Trfase"/>
</dbReference>